<feature type="compositionally biased region" description="Basic residues" evidence="1">
    <location>
        <begin position="68"/>
        <end position="77"/>
    </location>
</feature>
<evidence type="ECO:0000256" key="1">
    <source>
        <dbReference type="SAM" id="MobiDB-lite"/>
    </source>
</evidence>
<evidence type="ECO:0000313" key="3">
    <source>
        <dbReference type="Proteomes" id="UP000054097"/>
    </source>
</evidence>
<accession>A0A0C3B226</accession>
<sequence>MAPTSKRKKIKNSEVSAHHLRKNVVKVTMADYARCWCKGDDGCGKVLQRTTRLKHYRDKERRREAKQAKRAKRRRKQREPEEEPEEVLEGGSNAGTLNLDDVLNIDTPNDGVSCTSFLKTMRQVSFNIGKGLTRR</sequence>
<proteinExistence type="predicted"/>
<protein>
    <submittedName>
        <fullName evidence="2">Uncharacterized protein</fullName>
    </submittedName>
</protein>
<name>A0A0C3B226_SERVB</name>
<dbReference type="HOGENOM" id="CLU_1887031_0_0_1"/>
<dbReference type="AlphaFoldDB" id="A0A0C3B226"/>
<dbReference type="Proteomes" id="UP000054097">
    <property type="component" value="Unassembled WGS sequence"/>
</dbReference>
<dbReference type="EMBL" id="KN824307">
    <property type="protein sequence ID" value="KIM26239.1"/>
    <property type="molecule type" value="Genomic_DNA"/>
</dbReference>
<evidence type="ECO:0000313" key="2">
    <source>
        <dbReference type="EMBL" id="KIM26239.1"/>
    </source>
</evidence>
<reference evidence="3" key="2">
    <citation type="submission" date="2015-01" db="EMBL/GenBank/DDBJ databases">
        <title>Evolutionary Origins and Diversification of the Mycorrhizal Mutualists.</title>
        <authorList>
            <consortium name="DOE Joint Genome Institute"/>
            <consortium name="Mycorrhizal Genomics Consortium"/>
            <person name="Kohler A."/>
            <person name="Kuo A."/>
            <person name="Nagy L.G."/>
            <person name="Floudas D."/>
            <person name="Copeland A."/>
            <person name="Barry K.W."/>
            <person name="Cichocki N."/>
            <person name="Veneault-Fourrey C."/>
            <person name="LaButti K."/>
            <person name="Lindquist E.A."/>
            <person name="Lipzen A."/>
            <person name="Lundell T."/>
            <person name="Morin E."/>
            <person name="Murat C."/>
            <person name="Riley R."/>
            <person name="Ohm R."/>
            <person name="Sun H."/>
            <person name="Tunlid A."/>
            <person name="Henrissat B."/>
            <person name="Grigoriev I.V."/>
            <person name="Hibbett D.S."/>
            <person name="Martin F."/>
        </authorList>
    </citation>
    <scope>NUCLEOTIDE SEQUENCE [LARGE SCALE GENOMIC DNA]</scope>
    <source>
        <strain evidence="3">MAFF 305830</strain>
    </source>
</reference>
<feature type="compositionally biased region" description="Basic and acidic residues" evidence="1">
    <location>
        <begin position="57"/>
        <end position="67"/>
    </location>
</feature>
<feature type="region of interest" description="Disordered" evidence="1">
    <location>
        <begin position="53"/>
        <end position="102"/>
    </location>
</feature>
<gene>
    <name evidence="2" type="ORF">M408DRAFT_194195</name>
</gene>
<reference evidence="2 3" key="1">
    <citation type="submission" date="2014-04" db="EMBL/GenBank/DDBJ databases">
        <authorList>
            <consortium name="DOE Joint Genome Institute"/>
            <person name="Kuo A."/>
            <person name="Zuccaro A."/>
            <person name="Kohler A."/>
            <person name="Nagy L.G."/>
            <person name="Floudas D."/>
            <person name="Copeland A."/>
            <person name="Barry K.W."/>
            <person name="Cichocki N."/>
            <person name="Veneault-Fourrey C."/>
            <person name="LaButti K."/>
            <person name="Lindquist E.A."/>
            <person name="Lipzen A."/>
            <person name="Lundell T."/>
            <person name="Morin E."/>
            <person name="Murat C."/>
            <person name="Sun H."/>
            <person name="Tunlid A."/>
            <person name="Henrissat B."/>
            <person name="Grigoriev I.V."/>
            <person name="Hibbett D.S."/>
            <person name="Martin F."/>
            <person name="Nordberg H.P."/>
            <person name="Cantor M.N."/>
            <person name="Hua S.X."/>
        </authorList>
    </citation>
    <scope>NUCLEOTIDE SEQUENCE [LARGE SCALE GENOMIC DNA]</scope>
    <source>
        <strain evidence="2 3">MAFF 305830</strain>
    </source>
</reference>
<keyword evidence="3" id="KW-1185">Reference proteome</keyword>
<organism evidence="2 3">
    <name type="scientific">Serendipita vermifera MAFF 305830</name>
    <dbReference type="NCBI Taxonomy" id="933852"/>
    <lineage>
        <taxon>Eukaryota</taxon>
        <taxon>Fungi</taxon>
        <taxon>Dikarya</taxon>
        <taxon>Basidiomycota</taxon>
        <taxon>Agaricomycotina</taxon>
        <taxon>Agaricomycetes</taxon>
        <taxon>Sebacinales</taxon>
        <taxon>Serendipitaceae</taxon>
        <taxon>Serendipita</taxon>
    </lineage>
</organism>